<dbReference type="SUPFAM" id="SSF53822">
    <property type="entry name" value="Periplasmic binding protein-like I"/>
    <property type="match status" value="1"/>
</dbReference>
<keyword evidence="2" id="KW-0812">Transmembrane</keyword>
<evidence type="ECO:0000256" key="2">
    <source>
        <dbReference type="ARBA" id="ARBA00022692"/>
    </source>
</evidence>
<sequence>MTTLWPDVSVPVVFMGEINLPAALPSNVFVASVQLSQRAKAIAELAAKLNFDYVSVAHSSDSMSKELKNLLEKELRDHSVCVEEYLEIPGDDETGTVDKIIKKGKTRATILVSMAKTTTINLLNNDDESMHWIVSTQADISIEANYQKDKVYVVRHSNDSQTPHISKLESVLQLQSETAKRDSKN</sequence>
<keyword evidence="7" id="KW-1185">Reference proteome</keyword>
<proteinExistence type="predicted"/>
<evidence type="ECO:0000259" key="5">
    <source>
        <dbReference type="Pfam" id="PF01094"/>
    </source>
</evidence>
<reference evidence="6" key="1">
    <citation type="submission" date="2020-06" db="EMBL/GenBank/DDBJ databases">
        <title>Draft genome of Bugula neritina, a colonial animal packing powerful symbionts and potential medicines.</title>
        <authorList>
            <person name="Rayko M."/>
        </authorList>
    </citation>
    <scope>NUCLEOTIDE SEQUENCE [LARGE SCALE GENOMIC DNA]</scope>
    <source>
        <strain evidence="6">Kwan_BN1</strain>
    </source>
</reference>
<evidence type="ECO:0000313" key="6">
    <source>
        <dbReference type="EMBL" id="KAF6039157.1"/>
    </source>
</evidence>
<feature type="domain" description="Receptor ligand binding region" evidence="5">
    <location>
        <begin position="36"/>
        <end position="148"/>
    </location>
</feature>
<gene>
    <name evidence="6" type="ORF">EB796_002535</name>
</gene>
<dbReference type="Gene3D" id="3.40.50.2300">
    <property type="match status" value="1"/>
</dbReference>
<dbReference type="Pfam" id="PF01094">
    <property type="entry name" value="ANF_receptor"/>
    <property type="match status" value="1"/>
</dbReference>
<protein>
    <recommendedName>
        <fullName evidence="5">Receptor ligand binding region domain-containing protein</fullName>
    </recommendedName>
</protein>
<name>A0A7J7KLX4_BUGNE</name>
<comment type="subcellular location">
    <subcellularLocation>
        <location evidence="1">Membrane</location>
    </subcellularLocation>
</comment>
<accession>A0A7J7KLX4</accession>
<organism evidence="6 7">
    <name type="scientific">Bugula neritina</name>
    <name type="common">Brown bryozoan</name>
    <name type="synonym">Sertularia neritina</name>
    <dbReference type="NCBI Taxonomy" id="10212"/>
    <lineage>
        <taxon>Eukaryota</taxon>
        <taxon>Metazoa</taxon>
        <taxon>Spiralia</taxon>
        <taxon>Lophotrochozoa</taxon>
        <taxon>Bryozoa</taxon>
        <taxon>Gymnolaemata</taxon>
        <taxon>Cheilostomatida</taxon>
        <taxon>Flustrina</taxon>
        <taxon>Buguloidea</taxon>
        <taxon>Bugulidae</taxon>
        <taxon>Bugula</taxon>
    </lineage>
</organism>
<evidence type="ECO:0000256" key="4">
    <source>
        <dbReference type="ARBA" id="ARBA00023136"/>
    </source>
</evidence>
<dbReference type="GO" id="GO:0016020">
    <property type="term" value="C:membrane"/>
    <property type="evidence" value="ECO:0007669"/>
    <property type="project" value="UniProtKB-SubCell"/>
</dbReference>
<keyword evidence="4" id="KW-0472">Membrane</keyword>
<dbReference type="AlphaFoldDB" id="A0A7J7KLX4"/>
<dbReference type="EMBL" id="VXIV02000298">
    <property type="protein sequence ID" value="KAF6039157.1"/>
    <property type="molecule type" value="Genomic_DNA"/>
</dbReference>
<dbReference type="InterPro" id="IPR001828">
    <property type="entry name" value="ANF_lig-bd_rcpt"/>
</dbReference>
<comment type="caution">
    <text evidence="6">The sequence shown here is derived from an EMBL/GenBank/DDBJ whole genome shotgun (WGS) entry which is preliminary data.</text>
</comment>
<dbReference type="InterPro" id="IPR028082">
    <property type="entry name" value="Peripla_BP_I"/>
</dbReference>
<evidence type="ECO:0000256" key="3">
    <source>
        <dbReference type="ARBA" id="ARBA00022989"/>
    </source>
</evidence>
<dbReference type="Proteomes" id="UP000593567">
    <property type="component" value="Unassembled WGS sequence"/>
</dbReference>
<keyword evidence="3" id="KW-1133">Transmembrane helix</keyword>
<evidence type="ECO:0000256" key="1">
    <source>
        <dbReference type="ARBA" id="ARBA00004370"/>
    </source>
</evidence>
<evidence type="ECO:0000313" key="7">
    <source>
        <dbReference type="Proteomes" id="UP000593567"/>
    </source>
</evidence>